<accession>A0A834VGQ1</accession>
<name>A0A834VGQ1_SARSC</name>
<dbReference type="Pfam" id="PF07544">
    <property type="entry name" value="Med9"/>
    <property type="match status" value="1"/>
</dbReference>
<evidence type="ECO:0000256" key="3">
    <source>
        <dbReference type="ARBA" id="ARBA00023015"/>
    </source>
</evidence>
<keyword evidence="6 8" id="KW-0539">Nucleus</keyword>
<dbReference type="GO" id="GO:0006357">
    <property type="term" value="P:regulation of transcription by RNA polymerase II"/>
    <property type="evidence" value="ECO:0007669"/>
    <property type="project" value="InterPro"/>
</dbReference>
<evidence type="ECO:0000256" key="5">
    <source>
        <dbReference type="ARBA" id="ARBA00023163"/>
    </source>
</evidence>
<dbReference type="InterPro" id="IPR039242">
    <property type="entry name" value="MED9_metazoa"/>
</dbReference>
<evidence type="ECO:0000256" key="7">
    <source>
        <dbReference type="ARBA" id="ARBA00025687"/>
    </source>
</evidence>
<dbReference type="PANTHER" id="PTHR20844">
    <property type="entry name" value="MEDIATOR OF RNA POLYMERASE II TRANSCRIPTION, SUBUNIT 9"/>
    <property type="match status" value="1"/>
</dbReference>
<dbReference type="EnsemblMetazoa" id="SSS_8038s_mrna">
    <property type="protein sequence ID" value="KAF7495105.1"/>
    <property type="gene ID" value="SSS_8038"/>
</dbReference>
<proteinExistence type="inferred from homology"/>
<comment type="similarity">
    <text evidence="2 8">Belongs to the Mediator complex subunit 9 family.</text>
</comment>
<keyword evidence="5 8" id="KW-0804">Transcription</keyword>
<evidence type="ECO:0000313" key="10">
    <source>
        <dbReference type="EMBL" id="KAF7495105.1"/>
    </source>
</evidence>
<evidence type="ECO:0000256" key="2">
    <source>
        <dbReference type="ARBA" id="ARBA00008089"/>
    </source>
</evidence>
<dbReference type="Proteomes" id="UP000070412">
    <property type="component" value="Unassembled WGS sequence"/>
</dbReference>
<keyword evidence="3 8" id="KW-0805">Transcription regulation</keyword>
<dbReference type="GO" id="GO:0003712">
    <property type="term" value="F:transcription coregulator activity"/>
    <property type="evidence" value="ECO:0007669"/>
    <property type="project" value="InterPro"/>
</dbReference>
<gene>
    <name evidence="8" type="primary">MED9</name>
    <name evidence="10" type="ORF">SSS_8038</name>
</gene>
<reference evidence="11" key="3">
    <citation type="submission" date="2022-06" db="UniProtKB">
        <authorList>
            <consortium name="EnsemblMetazoa"/>
        </authorList>
    </citation>
    <scope>IDENTIFICATION</scope>
</reference>
<dbReference type="AlphaFoldDB" id="A0A834VGQ1"/>
<evidence type="ECO:0000313" key="12">
    <source>
        <dbReference type="Proteomes" id="UP000070412"/>
    </source>
</evidence>
<dbReference type="EMBL" id="WVUK01000050">
    <property type="protein sequence ID" value="KAF7495105.1"/>
    <property type="molecule type" value="Genomic_DNA"/>
</dbReference>
<evidence type="ECO:0000256" key="8">
    <source>
        <dbReference type="RuleBase" id="RU364145"/>
    </source>
</evidence>
<evidence type="ECO:0000256" key="6">
    <source>
        <dbReference type="ARBA" id="ARBA00023242"/>
    </source>
</evidence>
<sequence length="141" mass="15960">MSIATSRDSNTSKISSTSDLNQETDQTQPLCSSSELNVNFLPQIYDIIRCLEKEAQESTAPKSLILGREQPIDYAAKMLKLKESFEKIRNQLANVPGSTFTRDQQLQTIKSLTQQLVMKQKLLAKYKNSSLFDNINLKTEN</sequence>
<evidence type="ECO:0000313" key="11">
    <source>
        <dbReference type="EnsemblMetazoa" id="KAF7495105.1"/>
    </source>
</evidence>
<reference evidence="12" key="1">
    <citation type="journal article" date="2020" name="PLoS Negl. Trop. Dis.">
        <title>High-quality nuclear genome for Sarcoptes scabiei-A critical resource for a neglected parasite.</title>
        <authorList>
            <person name="Korhonen P.K."/>
            <person name="Gasser R.B."/>
            <person name="Ma G."/>
            <person name="Wang T."/>
            <person name="Stroehlein A.J."/>
            <person name="Young N.D."/>
            <person name="Ang C.S."/>
            <person name="Fernando D.D."/>
            <person name="Lu H.C."/>
            <person name="Taylor S."/>
            <person name="Reynolds S.L."/>
            <person name="Mofiz E."/>
            <person name="Najaraj S.H."/>
            <person name="Gowda H."/>
            <person name="Madugundu A."/>
            <person name="Renuse S."/>
            <person name="Holt D."/>
            <person name="Pandey A."/>
            <person name="Papenfuss A.T."/>
            <person name="Fischer K."/>
        </authorList>
    </citation>
    <scope>NUCLEOTIDE SEQUENCE [LARGE SCALE GENOMIC DNA]</scope>
</reference>
<reference evidence="10" key="2">
    <citation type="submission" date="2020-01" db="EMBL/GenBank/DDBJ databases">
        <authorList>
            <person name="Korhonen P.K.K."/>
            <person name="Guangxu M.G."/>
            <person name="Wang T.W."/>
            <person name="Stroehlein A.J.S."/>
            <person name="Young N.D."/>
            <person name="Ang C.-S.A."/>
            <person name="Fernando D.W.F."/>
            <person name="Lu H.L."/>
            <person name="Taylor S.T."/>
            <person name="Ehtesham M.E.M."/>
            <person name="Najaraj S.H.N."/>
            <person name="Harsha G.H.G."/>
            <person name="Madugundu A.M."/>
            <person name="Renuse S.R."/>
            <person name="Holt D.H."/>
            <person name="Pandey A.P."/>
            <person name="Papenfuss A.P."/>
            <person name="Gasser R.B.G."/>
            <person name="Fischer K.F."/>
        </authorList>
    </citation>
    <scope>NUCLEOTIDE SEQUENCE</scope>
    <source>
        <strain evidence="10">SSS_KF_BRIS2020</strain>
    </source>
</reference>
<keyword evidence="12" id="KW-1185">Reference proteome</keyword>
<feature type="region of interest" description="Disordered" evidence="9">
    <location>
        <begin position="1"/>
        <end position="28"/>
    </location>
</feature>
<evidence type="ECO:0000256" key="4">
    <source>
        <dbReference type="ARBA" id="ARBA00023159"/>
    </source>
</evidence>
<keyword evidence="4 8" id="KW-0010">Activator</keyword>
<protein>
    <recommendedName>
        <fullName evidence="8">Mediator of RNA polymerase II transcription subunit 9</fullName>
    </recommendedName>
    <alternativeName>
        <fullName evidence="8">Mediator complex subunit 9</fullName>
    </alternativeName>
</protein>
<comment type="subunit">
    <text evidence="8">Component of the Mediator complex.</text>
</comment>
<dbReference type="InterPro" id="IPR011425">
    <property type="entry name" value="Med9"/>
</dbReference>
<dbReference type="GO" id="GO:0016592">
    <property type="term" value="C:mediator complex"/>
    <property type="evidence" value="ECO:0007669"/>
    <property type="project" value="InterPro"/>
</dbReference>
<dbReference type="PANTHER" id="PTHR20844:SF0">
    <property type="entry name" value="MEDIATOR OF RNA POLYMERASE II TRANSCRIPTION SUBUNIT 9"/>
    <property type="match status" value="1"/>
</dbReference>
<dbReference type="OrthoDB" id="5950777at2759"/>
<comment type="function">
    <text evidence="7 8">Component of the Mediator complex, a coactivator involved in the regulated transcription of nearly all RNA polymerase II-dependent genes. Mediator functions as a bridge to convey information from gene-specific regulatory proteins to the basal RNA polymerase II transcription machinery. Mediator is recruited to promoters by direct interactions with regulatory proteins and serves as a scaffold for the assembly of a functional preinitiation complex with RNA polymerase II and the general transcription factors.</text>
</comment>
<evidence type="ECO:0000256" key="9">
    <source>
        <dbReference type="SAM" id="MobiDB-lite"/>
    </source>
</evidence>
<comment type="subcellular location">
    <subcellularLocation>
        <location evidence="1 8">Nucleus</location>
    </subcellularLocation>
</comment>
<evidence type="ECO:0000256" key="1">
    <source>
        <dbReference type="ARBA" id="ARBA00004123"/>
    </source>
</evidence>
<organism evidence="10">
    <name type="scientific">Sarcoptes scabiei</name>
    <name type="common">Itch mite</name>
    <name type="synonym">Acarus scabiei</name>
    <dbReference type="NCBI Taxonomy" id="52283"/>
    <lineage>
        <taxon>Eukaryota</taxon>
        <taxon>Metazoa</taxon>
        <taxon>Ecdysozoa</taxon>
        <taxon>Arthropoda</taxon>
        <taxon>Chelicerata</taxon>
        <taxon>Arachnida</taxon>
        <taxon>Acari</taxon>
        <taxon>Acariformes</taxon>
        <taxon>Sarcoptiformes</taxon>
        <taxon>Astigmata</taxon>
        <taxon>Psoroptidia</taxon>
        <taxon>Sarcoptoidea</taxon>
        <taxon>Sarcoptidae</taxon>
        <taxon>Sarcoptinae</taxon>
        <taxon>Sarcoptes</taxon>
    </lineage>
</organism>